<dbReference type="AlphaFoldDB" id="A0A8H7SFS0"/>
<organism evidence="2 3">
    <name type="scientific">Circinella minor</name>
    <dbReference type="NCBI Taxonomy" id="1195481"/>
    <lineage>
        <taxon>Eukaryota</taxon>
        <taxon>Fungi</taxon>
        <taxon>Fungi incertae sedis</taxon>
        <taxon>Mucoromycota</taxon>
        <taxon>Mucoromycotina</taxon>
        <taxon>Mucoromycetes</taxon>
        <taxon>Mucorales</taxon>
        <taxon>Lichtheimiaceae</taxon>
        <taxon>Circinella</taxon>
    </lineage>
</organism>
<evidence type="ECO:0000313" key="3">
    <source>
        <dbReference type="Proteomes" id="UP000646827"/>
    </source>
</evidence>
<evidence type="ECO:0000313" key="2">
    <source>
        <dbReference type="EMBL" id="KAG2227278.1"/>
    </source>
</evidence>
<accession>A0A8H7SFS0</accession>
<protein>
    <recommendedName>
        <fullName evidence="1">DUF4097 domain-containing protein</fullName>
    </recommendedName>
</protein>
<name>A0A8H7SFS0_9FUNG</name>
<reference evidence="2 3" key="1">
    <citation type="submission" date="2020-12" db="EMBL/GenBank/DDBJ databases">
        <title>Metabolic potential, ecology and presence of endohyphal bacteria is reflected in genomic diversity of Mucoromycotina.</title>
        <authorList>
            <person name="Muszewska A."/>
            <person name="Okrasinska A."/>
            <person name="Steczkiewicz K."/>
            <person name="Drgas O."/>
            <person name="Orlowska M."/>
            <person name="Perlinska-Lenart U."/>
            <person name="Aleksandrzak-Piekarczyk T."/>
            <person name="Szatraj K."/>
            <person name="Zielenkiewicz U."/>
            <person name="Pilsyk S."/>
            <person name="Malc E."/>
            <person name="Mieczkowski P."/>
            <person name="Kruszewska J.S."/>
            <person name="Biernat P."/>
            <person name="Pawlowska J."/>
        </authorList>
    </citation>
    <scope>NUCLEOTIDE SEQUENCE [LARGE SCALE GENOMIC DNA]</scope>
    <source>
        <strain evidence="2 3">CBS 142.35</strain>
    </source>
</reference>
<gene>
    <name evidence="2" type="ORF">INT45_008522</name>
</gene>
<dbReference type="EMBL" id="JAEPRB010000009">
    <property type="protein sequence ID" value="KAG2227278.1"/>
    <property type="molecule type" value="Genomic_DNA"/>
</dbReference>
<feature type="domain" description="DUF4097" evidence="1">
    <location>
        <begin position="113"/>
        <end position="363"/>
    </location>
</feature>
<dbReference type="OrthoDB" id="2287180at2759"/>
<sequence length="392" mass="42719">MDYKAPLLPSNTTVTFNDNECYRHRRLSKWAITLSVIALTCTFLSGYSHYRSINNESCTITTSSTFVGQEDQSVGALLESTLSSNGYWCPQPSDSWETVASEFTVPASVYQGLDIQQKVSKHVNFQTGYANVVVDDTIQETTVHIDLSFYNPDDQEFVEIRTEERKSEGLLFLVIDLKHPHPVDNYRICLKADVTVTLSSSSVLNTLTLSLPNDVITVHGDDNPVFSSLVLRTANGRITTTEFVTSNSIVLSTANGGIQTSGLRGTNIELSTANGYIDANIDSLSGNLIASSANANIDINIATISGTSSEVKVTTVNANIDVSLPDAFETSFDLSTVVGHNKIQSNDHPEKIHYKGSHNGRHVQGYYGDNKQQTENAVKVSSVSGRSSVVFV</sequence>
<proteinExistence type="predicted"/>
<dbReference type="InterPro" id="IPR025164">
    <property type="entry name" value="Toastrack_DUF4097"/>
</dbReference>
<comment type="caution">
    <text evidence="2">The sequence shown here is derived from an EMBL/GenBank/DDBJ whole genome shotgun (WGS) entry which is preliminary data.</text>
</comment>
<keyword evidence="3" id="KW-1185">Reference proteome</keyword>
<dbReference type="Proteomes" id="UP000646827">
    <property type="component" value="Unassembled WGS sequence"/>
</dbReference>
<dbReference type="Pfam" id="PF13349">
    <property type="entry name" value="DUF4097"/>
    <property type="match status" value="1"/>
</dbReference>
<evidence type="ECO:0000259" key="1">
    <source>
        <dbReference type="Pfam" id="PF13349"/>
    </source>
</evidence>